<evidence type="ECO:0000313" key="4">
    <source>
        <dbReference type="Proteomes" id="UP000033423"/>
    </source>
</evidence>
<dbReference type="EMBL" id="LACI01002732">
    <property type="protein sequence ID" value="KJU81358.1"/>
    <property type="molecule type" value="Genomic_DNA"/>
</dbReference>
<dbReference type="InterPro" id="IPR050486">
    <property type="entry name" value="Mannose-1P_guanyltransferase"/>
</dbReference>
<dbReference type="InterPro" id="IPR029044">
    <property type="entry name" value="Nucleotide-diphossugar_trans"/>
</dbReference>
<dbReference type="SUPFAM" id="SSF53448">
    <property type="entry name" value="Nucleotide-diphospho-sugar transferases"/>
    <property type="match status" value="1"/>
</dbReference>
<proteinExistence type="predicted"/>
<evidence type="ECO:0000259" key="2">
    <source>
        <dbReference type="PROSITE" id="PS51371"/>
    </source>
</evidence>
<dbReference type="Pfam" id="PF00571">
    <property type="entry name" value="CBS"/>
    <property type="match status" value="1"/>
</dbReference>
<dbReference type="PANTHER" id="PTHR22572">
    <property type="entry name" value="SUGAR-1-PHOSPHATE GUANYL TRANSFERASE"/>
    <property type="match status" value="1"/>
</dbReference>
<comment type="caution">
    <text evidence="3">The sequence shown here is derived from an EMBL/GenBank/DDBJ whole genome shotgun (WGS) entry which is preliminary data.</text>
</comment>
<name>A0A0F3GL11_9BACT</name>
<gene>
    <name evidence="3" type="ORF">MBAV_006491</name>
</gene>
<protein>
    <submittedName>
        <fullName evidence="3">Nucleoside-diphosphate-sugar pyrophosphorylase</fullName>
    </submittedName>
</protein>
<sequence length="355" mass="40508">MEKAKLQSLLIFPHATIKQGMHQLNATAEKILLVVNENNQLLGTVTDGDIRRALINGLLFSSTVESIMFTSYVFIDSAEKNKRERAKSLMMEQGVAQLPVIDKNHSIVDILLWTDIFAENISGQRQQNYENKIVIMAGGKGTRLEPFTRILPKALIPVKDKTIIELIMTNFSKRGFCNFIFTVNYKKEYIKMFLKDNNFPYTINWIEEDDYLGTAGGLSLLNDKIFDTFIVTNCDILVDADYADIVKWHKENNHIMTIVACHKEISIPYGILEMNDGILSNFNEKPKYDVLINTGVYVIEPEIFSLIPYNGYMDMNILIAAASSKKKVSIYPIHEGFCDIGQWEEYKKTVEKFSA</sequence>
<evidence type="ECO:0000313" key="3">
    <source>
        <dbReference type="EMBL" id="KJU81358.1"/>
    </source>
</evidence>
<reference evidence="3 4" key="1">
    <citation type="submission" date="2015-02" db="EMBL/GenBank/DDBJ databases">
        <title>Single-cell genomics of uncultivated deep-branching MTB reveals a conserved set of magnetosome genes.</title>
        <authorList>
            <person name="Kolinko S."/>
            <person name="Richter M."/>
            <person name="Glockner F.O."/>
            <person name="Brachmann A."/>
            <person name="Schuler D."/>
        </authorList>
    </citation>
    <scope>NUCLEOTIDE SEQUENCE [LARGE SCALE GENOMIC DNA]</scope>
    <source>
        <strain evidence="3">TM-1</strain>
    </source>
</reference>
<dbReference type="AlphaFoldDB" id="A0A0F3GL11"/>
<feature type="domain" description="CBS" evidence="2">
    <location>
        <begin position="1"/>
        <end position="62"/>
    </location>
</feature>
<dbReference type="Proteomes" id="UP000033423">
    <property type="component" value="Unassembled WGS sequence"/>
</dbReference>
<keyword evidence="1" id="KW-0129">CBS domain</keyword>
<dbReference type="Pfam" id="PF00483">
    <property type="entry name" value="NTP_transferase"/>
    <property type="match status" value="1"/>
</dbReference>
<accession>A0A0F3GL11</accession>
<organism evidence="3 4">
    <name type="scientific">Candidatus Magnetobacterium bavaricum</name>
    <dbReference type="NCBI Taxonomy" id="29290"/>
    <lineage>
        <taxon>Bacteria</taxon>
        <taxon>Pseudomonadati</taxon>
        <taxon>Nitrospirota</taxon>
        <taxon>Thermodesulfovibrionia</taxon>
        <taxon>Thermodesulfovibrionales</taxon>
        <taxon>Candidatus Magnetobacteriaceae</taxon>
        <taxon>Candidatus Magnetobacterium</taxon>
    </lineage>
</organism>
<evidence type="ECO:0000256" key="1">
    <source>
        <dbReference type="PROSITE-ProRule" id="PRU00703"/>
    </source>
</evidence>
<dbReference type="Gene3D" id="3.90.550.10">
    <property type="entry name" value="Spore Coat Polysaccharide Biosynthesis Protein SpsA, Chain A"/>
    <property type="match status" value="1"/>
</dbReference>
<dbReference type="SUPFAM" id="SSF54631">
    <property type="entry name" value="CBS-domain pair"/>
    <property type="match status" value="1"/>
</dbReference>
<keyword evidence="4" id="KW-1185">Reference proteome</keyword>
<dbReference type="Gene3D" id="3.10.580.10">
    <property type="entry name" value="CBS-domain"/>
    <property type="match status" value="1"/>
</dbReference>
<dbReference type="InterPro" id="IPR000644">
    <property type="entry name" value="CBS_dom"/>
</dbReference>
<dbReference type="InterPro" id="IPR005835">
    <property type="entry name" value="NTP_transferase_dom"/>
</dbReference>
<dbReference type="PROSITE" id="PS51371">
    <property type="entry name" value="CBS"/>
    <property type="match status" value="1"/>
</dbReference>
<dbReference type="InterPro" id="IPR046342">
    <property type="entry name" value="CBS_dom_sf"/>
</dbReference>